<proteinExistence type="predicted"/>
<gene>
    <name evidence="2" type="ORF">NCTC8540_01857</name>
</gene>
<evidence type="ECO:0000313" key="2">
    <source>
        <dbReference type="EMBL" id="STO69326.1"/>
    </source>
</evidence>
<comment type="caution">
    <text evidence="2">The sequence shown here is derived from an EMBL/GenBank/DDBJ whole genome shotgun (WGS) entry which is preliminary data.</text>
</comment>
<dbReference type="EMBL" id="UGHJ01000001">
    <property type="protein sequence ID" value="STO69326.1"/>
    <property type="molecule type" value="Genomic_DNA"/>
</dbReference>
<sequence length="97" mass="12008">MIKNKYLKLILRVLWASLLFLFLISLRIWLEGNLSIERFFYLVKSMLWFYPILLFLSIVNVYIHKYEDYLIFKEPGKNYTLINKKLREKNLKKNKWD</sequence>
<dbReference type="Proteomes" id="UP000254496">
    <property type="component" value="Unassembled WGS sequence"/>
</dbReference>
<feature type="transmembrane region" description="Helical" evidence="1">
    <location>
        <begin position="9"/>
        <end position="30"/>
    </location>
</feature>
<keyword evidence="1" id="KW-0472">Membrane</keyword>
<organism evidence="2 3">
    <name type="scientific">Canicola haemoglobinophilus</name>
    <dbReference type="NCBI Taxonomy" id="733"/>
    <lineage>
        <taxon>Bacteria</taxon>
        <taxon>Pseudomonadati</taxon>
        <taxon>Pseudomonadota</taxon>
        <taxon>Gammaproteobacteria</taxon>
        <taxon>Pasteurellales</taxon>
        <taxon>Pasteurellaceae</taxon>
        <taxon>Canicola</taxon>
    </lineage>
</organism>
<keyword evidence="1" id="KW-0812">Transmembrane</keyword>
<protein>
    <submittedName>
        <fullName evidence="2">Uncharacterized protein</fullName>
    </submittedName>
</protein>
<reference evidence="2 3" key="1">
    <citation type="submission" date="2018-06" db="EMBL/GenBank/DDBJ databases">
        <authorList>
            <consortium name="Pathogen Informatics"/>
            <person name="Doyle S."/>
        </authorList>
    </citation>
    <scope>NUCLEOTIDE SEQUENCE [LARGE SCALE GENOMIC DNA]</scope>
    <source>
        <strain evidence="2 3">NCTC8540</strain>
    </source>
</reference>
<dbReference type="AlphaFoldDB" id="A0AB38HDK9"/>
<name>A0AB38HDK9_9PAST</name>
<accession>A0AB38HDK9</accession>
<evidence type="ECO:0000313" key="3">
    <source>
        <dbReference type="Proteomes" id="UP000254496"/>
    </source>
</evidence>
<keyword evidence="1" id="KW-1133">Transmembrane helix</keyword>
<feature type="transmembrane region" description="Helical" evidence="1">
    <location>
        <begin position="42"/>
        <end position="63"/>
    </location>
</feature>
<evidence type="ECO:0000256" key="1">
    <source>
        <dbReference type="SAM" id="Phobius"/>
    </source>
</evidence>